<sequence length="761" mass="84646">MQSEWPRSSRMQRARVVQSAAILMILAAMVVLATFPGTLEFNGKPVKPAAEGTLTGLLIAVTLVPKARRAAPERWLRHFVAIVVAVVTLFVVTYPFHMKFLPATATCGAYWRRWLAGEVMEGGYECGPRFEFAGDVLTLLGTAPALILAVLRFKTPSSYARNTVYCIATNWFCFVVWTLEDFSDWCGKMKGDDMVFVNKANKYLAALGKFLSALCFVWIAALVLRRTKKMDKFSKKQRLAVCGHLNPWWLVATIAVGALVTQLARYVHIYFDSGDGWIRVSGVSAAVMLPIWLYFAYLHGRAFEANRKMLLEDGELPSAVRVQVQWALQVLRSELLAGLILAIITGAHWTLTGIVGLCGVAKYSKVYFILLHSMKRMTGVADAWGLLMLSGLMQTNGGRAAKPPAPTRQVANDSHEAAWSAKVAELAGRGVRLGDLLDFYQQLLEGAMPSFDPRYSTTNDVAREAVIPMSRVGQDGFALASIWNQQQPRLAERMVTHNWGNRFSHLVAAIISDATGCAYFADVVASLEKLKDFQTLKASLEDSEKIDTTYWVCVFSVNQHASICGGFGPAPEKSHSSPGEFEAWDAKRRNSVSGDIFPLCPCGRKKYFNNEAALTELNKFDDLMRFLAREVPNFVHVTVGDENFEVFKRAWCVAEIVEGSALNIRQKLLMHSTSCLDDNYDKLKSLDIRDCEASRAEDKHQILSKIDDIKGFNEYLGWLIFDADGIFSGFLDGEARLSLVGRLSVRASPSKNLDDMMTFFS</sequence>
<dbReference type="Proteomes" id="UP001642464">
    <property type="component" value="Unassembled WGS sequence"/>
</dbReference>
<feature type="transmembrane region" description="Helical" evidence="1">
    <location>
        <begin position="203"/>
        <end position="224"/>
    </location>
</feature>
<reference evidence="2 3" key="1">
    <citation type="submission" date="2024-02" db="EMBL/GenBank/DDBJ databases">
        <authorList>
            <person name="Chen Y."/>
            <person name="Shah S."/>
            <person name="Dougan E. K."/>
            <person name="Thang M."/>
            <person name="Chan C."/>
        </authorList>
    </citation>
    <scope>NUCLEOTIDE SEQUENCE [LARGE SCALE GENOMIC DNA]</scope>
</reference>
<dbReference type="EMBL" id="CAXAMM010020779">
    <property type="protein sequence ID" value="CAK9048570.1"/>
    <property type="molecule type" value="Genomic_DNA"/>
</dbReference>
<comment type="caution">
    <text evidence="2">The sequence shown here is derived from an EMBL/GenBank/DDBJ whole genome shotgun (WGS) entry which is preliminary data.</text>
</comment>
<evidence type="ECO:0000256" key="1">
    <source>
        <dbReference type="SAM" id="Phobius"/>
    </source>
</evidence>
<feature type="transmembrane region" description="Helical" evidence="1">
    <location>
        <begin position="45"/>
        <end position="64"/>
    </location>
</feature>
<keyword evidence="3" id="KW-1185">Reference proteome</keyword>
<keyword evidence="1" id="KW-1133">Transmembrane helix</keyword>
<feature type="transmembrane region" description="Helical" evidence="1">
    <location>
        <begin position="163"/>
        <end position="179"/>
    </location>
</feature>
<feature type="transmembrane region" description="Helical" evidence="1">
    <location>
        <begin position="76"/>
        <end position="96"/>
    </location>
</feature>
<protein>
    <submittedName>
        <fullName evidence="2">Uncharacterized protein</fullName>
    </submittedName>
</protein>
<organism evidence="2 3">
    <name type="scientific">Durusdinium trenchii</name>
    <dbReference type="NCBI Taxonomy" id="1381693"/>
    <lineage>
        <taxon>Eukaryota</taxon>
        <taxon>Sar</taxon>
        <taxon>Alveolata</taxon>
        <taxon>Dinophyceae</taxon>
        <taxon>Suessiales</taxon>
        <taxon>Symbiodiniaceae</taxon>
        <taxon>Durusdinium</taxon>
    </lineage>
</organism>
<keyword evidence="1" id="KW-0812">Transmembrane</keyword>
<feature type="transmembrane region" description="Helical" evidence="1">
    <location>
        <begin position="20"/>
        <end position="39"/>
    </location>
</feature>
<gene>
    <name evidence="2" type="ORF">SCF082_LOCUS27033</name>
</gene>
<evidence type="ECO:0000313" key="3">
    <source>
        <dbReference type="Proteomes" id="UP001642464"/>
    </source>
</evidence>
<proteinExistence type="predicted"/>
<accession>A0ABP0MAQ5</accession>
<name>A0ABP0MAQ5_9DINO</name>
<feature type="transmembrane region" description="Helical" evidence="1">
    <location>
        <begin position="132"/>
        <end position="151"/>
    </location>
</feature>
<feature type="transmembrane region" description="Helical" evidence="1">
    <location>
        <begin position="335"/>
        <end position="357"/>
    </location>
</feature>
<evidence type="ECO:0000313" key="2">
    <source>
        <dbReference type="EMBL" id="CAK9048570.1"/>
    </source>
</evidence>
<feature type="transmembrane region" description="Helical" evidence="1">
    <location>
        <begin position="245"/>
        <end position="264"/>
    </location>
</feature>
<feature type="transmembrane region" description="Helical" evidence="1">
    <location>
        <begin position="276"/>
        <end position="298"/>
    </location>
</feature>
<keyword evidence="1" id="KW-0472">Membrane</keyword>